<sequence length="340" mass="37683">MRALITGAGGFIGSFLLDALRKKKYEIRGLFLSDEDAAEAEKLGAEVFRGDLTKAESLKGICDGVDIVFHLATRVLDWGAMTAFRGVMVGGTENLLYEALDEKLKGNIKRFVYFSSVAALGCGRDVGGLDEDAERVRLGIPYSDTKIEAEDLVRDFCDQYNISYSIVRPANVFGPGSVWVSDILDAFYRGPLPLINGGREPGAFVYVTNLVDGAILAAESDKADNRTYHFRDDYDITWGKYVEKLGSLIGKKPRGNIPFKLAWRLGHMMEALLTPLGIRPTMTRLAAGVMGKNLDVDNSRAKAELNWRSRVDLNDAMAEIESWVKKVYIPGRKKGKKRKK</sequence>
<dbReference type="InterPro" id="IPR001509">
    <property type="entry name" value="Epimerase_deHydtase"/>
</dbReference>
<reference evidence="2" key="2">
    <citation type="submission" date="2021-01" db="EMBL/GenBank/DDBJ databases">
        <authorList>
            <person name="Hahn C.R."/>
            <person name="Youssef N.H."/>
            <person name="Elshahed M."/>
        </authorList>
    </citation>
    <scope>NUCLEOTIDE SEQUENCE</scope>
    <source>
        <strain evidence="2">Zod_Metabat.24</strain>
    </source>
</reference>
<dbReference type="SUPFAM" id="SSF51735">
    <property type="entry name" value="NAD(P)-binding Rossmann-fold domains"/>
    <property type="match status" value="1"/>
</dbReference>
<proteinExistence type="predicted"/>
<protein>
    <submittedName>
        <fullName evidence="2">NAD-dependent epimerase/dehydratase family protein</fullName>
    </submittedName>
</protein>
<dbReference type="Pfam" id="PF01370">
    <property type="entry name" value="Epimerase"/>
    <property type="match status" value="1"/>
</dbReference>
<dbReference type="GO" id="GO:0005737">
    <property type="term" value="C:cytoplasm"/>
    <property type="evidence" value="ECO:0007669"/>
    <property type="project" value="TreeGrafter"/>
</dbReference>
<dbReference type="InterPro" id="IPR051783">
    <property type="entry name" value="NAD(P)-dependent_oxidoreduct"/>
</dbReference>
<gene>
    <name evidence="2" type="ORF">JW984_13070</name>
</gene>
<comment type="caution">
    <text evidence="2">The sequence shown here is derived from an EMBL/GenBank/DDBJ whole genome shotgun (WGS) entry which is preliminary data.</text>
</comment>
<organism evidence="2 3">
    <name type="scientific">Candidatus Zymogenus saltonus</name>
    <dbReference type="NCBI Taxonomy" id="2844893"/>
    <lineage>
        <taxon>Bacteria</taxon>
        <taxon>Deltaproteobacteria</taxon>
        <taxon>Candidatus Zymogenia</taxon>
        <taxon>Candidatus Zymogeniales</taxon>
        <taxon>Candidatus Zymogenaceae</taxon>
        <taxon>Candidatus Zymogenus</taxon>
    </lineage>
</organism>
<dbReference type="Proteomes" id="UP000809273">
    <property type="component" value="Unassembled WGS sequence"/>
</dbReference>
<dbReference type="GO" id="GO:0004029">
    <property type="term" value="F:aldehyde dehydrogenase (NAD+) activity"/>
    <property type="evidence" value="ECO:0007669"/>
    <property type="project" value="TreeGrafter"/>
</dbReference>
<dbReference type="Gene3D" id="3.40.50.720">
    <property type="entry name" value="NAD(P)-binding Rossmann-like Domain"/>
    <property type="match status" value="1"/>
</dbReference>
<feature type="domain" description="NAD-dependent epimerase/dehydratase" evidence="1">
    <location>
        <begin position="3"/>
        <end position="226"/>
    </location>
</feature>
<evidence type="ECO:0000313" key="3">
    <source>
        <dbReference type="Proteomes" id="UP000809273"/>
    </source>
</evidence>
<dbReference type="PANTHER" id="PTHR48079">
    <property type="entry name" value="PROTEIN YEEZ"/>
    <property type="match status" value="1"/>
</dbReference>
<name>A0A9D8KI08_9DELT</name>
<dbReference type="InterPro" id="IPR036291">
    <property type="entry name" value="NAD(P)-bd_dom_sf"/>
</dbReference>
<dbReference type="EMBL" id="JAFGIX010000066">
    <property type="protein sequence ID" value="MBN1574121.1"/>
    <property type="molecule type" value="Genomic_DNA"/>
</dbReference>
<dbReference type="AlphaFoldDB" id="A0A9D8KI08"/>
<evidence type="ECO:0000313" key="2">
    <source>
        <dbReference type="EMBL" id="MBN1574121.1"/>
    </source>
</evidence>
<reference evidence="2" key="1">
    <citation type="journal article" date="2021" name="Environ. Microbiol.">
        <title>Genomic characterization of three novel Desulfobacterota classes expand the metabolic and phylogenetic diversity of the phylum.</title>
        <authorList>
            <person name="Murphy C.L."/>
            <person name="Biggerstaff J."/>
            <person name="Eichhorn A."/>
            <person name="Ewing E."/>
            <person name="Shahan R."/>
            <person name="Soriano D."/>
            <person name="Stewart S."/>
            <person name="VanMol K."/>
            <person name="Walker R."/>
            <person name="Walters P."/>
            <person name="Elshahed M.S."/>
            <person name="Youssef N.H."/>
        </authorList>
    </citation>
    <scope>NUCLEOTIDE SEQUENCE</scope>
    <source>
        <strain evidence="2">Zod_Metabat.24</strain>
    </source>
</reference>
<dbReference type="PANTHER" id="PTHR48079:SF6">
    <property type="entry name" value="NAD(P)-BINDING DOMAIN-CONTAINING PROTEIN-RELATED"/>
    <property type="match status" value="1"/>
</dbReference>
<accession>A0A9D8KI08</accession>
<evidence type="ECO:0000259" key="1">
    <source>
        <dbReference type="Pfam" id="PF01370"/>
    </source>
</evidence>